<proteinExistence type="predicted"/>
<sequence length="822" mass="94408">MLWLSLYRRRFWLVALTVTCAILLLRYHDIYSQSQTPSSIAGTFQPGTPHAPAPVQGALDDAYQKLTHHEPPQAVVGGGDIEVQQESQPQRGQDEAQEPNAQPNALVEDTALEVNEAAAQVVELPSSTSKSPRVQATNPSHEATKAKVQHLIKPWSAPKHGRGNHWPPYDDYKDKDYDPNKWEQFEWETGYYAENGVRALGKTGHRATRYHPYPDYNSNSWKRKWQGTYFACKGPRGTVLGQNDQDLMRAYTTTPANFPAPFIGDANATGVNLTLCFDRYNRYGPYGIRPPAEQVTIEDWQQPLRNPTWNEVDWGSLQDECQNANQWRYKSADHDSGGAGTDPRYGLKNKQSFHPRTAILLRTWEGYDFTENDLQSFRALVTETSLLSGGEYQVFLFLNVKNQSADFYNDKAVYQEILDKNVPHEFQNMTVLWSETVLEQWYPKVGDWQVYWSQFMPLQWFSKQHAEFEYIWNWEMDVRYTGNHYAFLESMAKFAKEYPRKHMWERNQRYYIPSAHGSYAEWLNDTDSTILASGVEPIWGPHPYSADQKPIGPHPPTDNEHDDFTWGVGEEADLITLLPMWDPRNTLWDYRDKIWNFVPGVRPHFTPEDGGDVHFTHPEFINIPRRVYINTVSRFSRRMLYAMHLENEAGRNMQAEMWPATVALHHGLKAVYSPHPIWSNRKWPAWYADAIFNADDGKLAGWSQGKDSVYAHDREHNFGSWSWYFDSTFPKNLYRRWLGWASNDAAGSPFEGIGGRSFEDTGVDVEVPRDPASQVAGHHWGEPVNTLRVGGYGRMCLPAMLMHPVKKTFEGAEVPPPPPAPP</sequence>
<dbReference type="AlphaFoldDB" id="A0A9Q9AH95"/>
<dbReference type="PANTHER" id="PTHR36205:SF2">
    <property type="entry name" value="MAJOR FACILITATOR SUPERFAMILY TRANSPORTER"/>
    <property type="match status" value="1"/>
</dbReference>
<dbReference type="OrthoDB" id="3353407at2759"/>
<dbReference type="EMBL" id="CP099419">
    <property type="protein sequence ID" value="USW49055.1"/>
    <property type="molecule type" value="Genomic_DNA"/>
</dbReference>
<dbReference type="Proteomes" id="UP001056384">
    <property type="component" value="Chromosome 2"/>
</dbReference>
<evidence type="ECO:0000313" key="2">
    <source>
        <dbReference type="EMBL" id="USW49055.1"/>
    </source>
</evidence>
<name>A0A9Q9AH95_9PEZI</name>
<feature type="region of interest" description="Disordered" evidence="1">
    <location>
        <begin position="122"/>
        <end position="144"/>
    </location>
</feature>
<dbReference type="PANTHER" id="PTHR36205">
    <property type="entry name" value="CHROMOSOME 19, WHOLE GENOME SHOTGUN SEQUENCE"/>
    <property type="match status" value="1"/>
</dbReference>
<organism evidence="2 3">
    <name type="scientific">Septoria linicola</name>
    <dbReference type="NCBI Taxonomy" id="215465"/>
    <lineage>
        <taxon>Eukaryota</taxon>
        <taxon>Fungi</taxon>
        <taxon>Dikarya</taxon>
        <taxon>Ascomycota</taxon>
        <taxon>Pezizomycotina</taxon>
        <taxon>Dothideomycetes</taxon>
        <taxon>Dothideomycetidae</taxon>
        <taxon>Mycosphaerellales</taxon>
        <taxon>Mycosphaerellaceae</taxon>
        <taxon>Septoria</taxon>
    </lineage>
</organism>
<evidence type="ECO:0000256" key="1">
    <source>
        <dbReference type="SAM" id="MobiDB-lite"/>
    </source>
</evidence>
<protein>
    <recommendedName>
        <fullName evidence="4">Major facilitator superfamily transporter</fullName>
    </recommendedName>
</protein>
<dbReference type="InterPro" id="IPR021822">
    <property type="entry name" value="DUF3405"/>
</dbReference>
<reference evidence="2" key="1">
    <citation type="submission" date="2022-06" db="EMBL/GenBank/DDBJ databases">
        <title>Complete genome sequences of two strains of the flax pathogen Septoria linicola.</title>
        <authorList>
            <person name="Lapalu N."/>
            <person name="Simon A."/>
            <person name="Demenou B."/>
            <person name="Paumier D."/>
            <person name="Guillot M.-P."/>
            <person name="Gout L."/>
            <person name="Valade R."/>
        </authorList>
    </citation>
    <scope>NUCLEOTIDE SEQUENCE</scope>
    <source>
        <strain evidence="2">SE15195</strain>
    </source>
</reference>
<gene>
    <name evidence="2" type="ORF">Slin15195_G023740</name>
</gene>
<accession>A0A9Q9AH95</accession>
<dbReference type="Pfam" id="PF11885">
    <property type="entry name" value="DUF3405"/>
    <property type="match status" value="1"/>
</dbReference>
<evidence type="ECO:0000313" key="3">
    <source>
        <dbReference type="Proteomes" id="UP001056384"/>
    </source>
</evidence>
<evidence type="ECO:0008006" key="4">
    <source>
        <dbReference type="Google" id="ProtNLM"/>
    </source>
</evidence>
<feature type="compositionally biased region" description="Polar residues" evidence="1">
    <location>
        <begin position="125"/>
        <end position="141"/>
    </location>
</feature>
<keyword evidence="3" id="KW-1185">Reference proteome</keyword>